<dbReference type="InterPro" id="IPR000595">
    <property type="entry name" value="cNMP-bd_dom"/>
</dbReference>
<keyword evidence="6" id="KW-0472">Membrane</keyword>
<keyword evidence="6" id="KW-0812">Transmembrane</keyword>
<dbReference type="NCBIfam" id="TIGR02227">
    <property type="entry name" value="sigpep_I_bact"/>
    <property type="match status" value="1"/>
</dbReference>
<evidence type="ECO:0000313" key="8">
    <source>
        <dbReference type="EMBL" id="MEY8764619.1"/>
    </source>
</evidence>
<keyword evidence="9" id="KW-1185">Reference proteome</keyword>
<reference evidence="8 9" key="1">
    <citation type="submission" date="2024-08" db="EMBL/GenBank/DDBJ databases">
        <title>Clostridium lapicellarii sp. nov., and Clostridium renhuaiense sp. nov., two species isolated from the mud in a fermentation cellar used for producing sauce-flavour Chinese liquors.</title>
        <authorList>
            <person name="Yang F."/>
            <person name="Wang H."/>
            <person name="Chen L.Q."/>
            <person name="Zhou N."/>
            <person name="Lu J.J."/>
            <person name="Pu X.X."/>
            <person name="Wan B."/>
            <person name="Wang L."/>
            <person name="Liu S.J."/>
        </authorList>
    </citation>
    <scope>NUCLEOTIDE SEQUENCE [LARGE SCALE GENOMIC DNA]</scope>
    <source>
        <strain evidence="8 9">MT-113</strain>
    </source>
</reference>
<evidence type="ECO:0000256" key="6">
    <source>
        <dbReference type="RuleBase" id="RU362042"/>
    </source>
</evidence>
<evidence type="ECO:0000256" key="2">
    <source>
        <dbReference type="ARBA" id="ARBA00004401"/>
    </source>
</evidence>
<dbReference type="PANTHER" id="PTHR43390">
    <property type="entry name" value="SIGNAL PEPTIDASE I"/>
    <property type="match status" value="1"/>
</dbReference>
<evidence type="ECO:0000313" key="9">
    <source>
        <dbReference type="Proteomes" id="UP001565220"/>
    </source>
</evidence>
<comment type="caution">
    <text evidence="8">The sequence shown here is derived from an EMBL/GenBank/DDBJ whole genome shotgun (WGS) entry which is preliminary data.</text>
</comment>
<gene>
    <name evidence="8" type="primary">lepB</name>
    <name evidence="8" type="ORF">AB8S09_13425</name>
</gene>
<dbReference type="EMBL" id="JBGFFE010000025">
    <property type="protein sequence ID" value="MEY8764619.1"/>
    <property type="molecule type" value="Genomic_DNA"/>
</dbReference>
<dbReference type="PANTHER" id="PTHR43390:SF1">
    <property type="entry name" value="CHLOROPLAST PROCESSING PEPTIDASE"/>
    <property type="match status" value="1"/>
</dbReference>
<evidence type="ECO:0000256" key="3">
    <source>
        <dbReference type="ARBA" id="ARBA00009370"/>
    </source>
</evidence>
<keyword evidence="6" id="KW-1133">Transmembrane helix</keyword>
<organism evidence="8 9">
    <name type="scientific">Clostridium lapidicellarium</name>
    <dbReference type="NCBI Taxonomy" id="3240931"/>
    <lineage>
        <taxon>Bacteria</taxon>
        <taxon>Bacillati</taxon>
        <taxon>Bacillota</taxon>
        <taxon>Clostridia</taxon>
        <taxon>Eubacteriales</taxon>
        <taxon>Clostridiaceae</taxon>
        <taxon>Clostridium</taxon>
    </lineage>
</organism>
<dbReference type="Gene3D" id="2.10.109.10">
    <property type="entry name" value="Umud Fragment, subunit A"/>
    <property type="match status" value="1"/>
</dbReference>
<evidence type="ECO:0000256" key="4">
    <source>
        <dbReference type="ARBA" id="ARBA00013208"/>
    </source>
</evidence>
<protein>
    <recommendedName>
        <fullName evidence="4 6">Signal peptidase I</fullName>
        <ecNumber evidence="4 6">3.4.21.89</ecNumber>
    </recommendedName>
</protein>
<accession>A0ABV4E0F1</accession>
<dbReference type="InterPro" id="IPR000223">
    <property type="entry name" value="Pept_S26A_signal_pept_1"/>
</dbReference>
<dbReference type="EC" id="3.4.21.89" evidence="4 6"/>
<comment type="similarity">
    <text evidence="3 6">Belongs to the peptidase S26 family.</text>
</comment>
<sequence length="177" mass="19857">MKDKGFFKKFGEYALYIILAIGLAFVCKSYVFARADVIGPSMQPTFNDKDIIFMEKISTETGHINRGEVVVFNSHDENGDNYIKRVIGIAGDRIGIKSGKVYLNGKVLTENYLPEEVVTEGNSAAAEYIVPKGYVFVLGDNRENSTDSRIIGPVNLKDVKGHVILRVYPFKNMNYFK</sequence>
<feature type="domain" description="Cyclic nucleotide-binding" evidence="7">
    <location>
        <begin position="115"/>
        <end position="165"/>
    </location>
</feature>
<dbReference type="Pfam" id="PF10502">
    <property type="entry name" value="Peptidase_S26"/>
    <property type="match status" value="1"/>
</dbReference>
<dbReference type="RefSeq" id="WP_294181682.1">
    <property type="nucleotide sequence ID" value="NZ_JBGFFE010000025.1"/>
</dbReference>
<evidence type="ECO:0000256" key="5">
    <source>
        <dbReference type="ARBA" id="ARBA00022801"/>
    </source>
</evidence>
<keyword evidence="5 6" id="KW-0378">Hydrolase</keyword>
<feature type="transmembrane region" description="Helical" evidence="6">
    <location>
        <begin position="13"/>
        <end position="33"/>
    </location>
</feature>
<dbReference type="SUPFAM" id="SSF51306">
    <property type="entry name" value="LexA/Signal peptidase"/>
    <property type="match status" value="1"/>
</dbReference>
<dbReference type="InterPro" id="IPR019758">
    <property type="entry name" value="Pept_S26A_signal_pept_1_CS"/>
</dbReference>
<dbReference type="InterPro" id="IPR019533">
    <property type="entry name" value="Peptidase_S26"/>
</dbReference>
<dbReference type="Proteomes" id="UP001565220">
    <property type="component" value="Unassembled WGS sequence"/>
</dbReference>
<evidence type="ECO:0000256" key="1">
    <source>
        <dbReference type="ARBA" id="ARBA00000677"/>
    </source>
</evidence>
<name>A0ABV4E0F1_9CLOT</name>
<comment type="catalytic activity">
    <reaction evidence="1 6">
        <text>Cleavage of hydrophobic, N-terminal signal or leader sequences from secreted and periplasmic proteins.</text>
        <dbReference type="EC" id="3.4.21.89"/>
    </reaction>
</comment>
<comment type="subcellular location">
    <subcellularLocation>
        <location evidence="2">Cell membrane</location>
        <topology evidence="2">Single-pass type II membrane protein</topology>
    </subcellularLocation>
    <subcellularLocation>
        <location evidence="6">Membrane</location>
        <topology evidence="6">Single-pass type II membrane protein</topology>
    </subcellularLocation>
</comment>
<dbReference type="PROSITE" id="PS50042">
    <property type="entry name" value="CNMP_BINDING_3"/>
    <property type="match status" value="1"/>
</dbReference>
<evidence type="ECO:0000259" key="7">
    <source>
        <dbReference type="PROSITE" id="PS50042"/>
    </source>
</evidence>
<proteinExistence type="inferred from homology"/>
<dbReference type="PROSITE" id="PS00761">
    <property type="entry name" value="SPASE_I_3"/>
    <property type="match status" value="1"/>
</dbReference>
<dbReference type="InterPro" id="IPR036286">
    <property type="entry name" value="LexA/Signal_pep-like_sf"/>
</dbReference>
<dbReference type="GO" id="GO:0009003">
    <property type="term" value="F:signal peptidase activity"/>
    <property type="evidence" value="ECO:0007669"/>
    <property type="project" value="UniProtKB-EC"/>
</dbReference>
<dbReference type="PRINTS" id="PR00727">
    <property type="entry name" value="LEADERPTASE"/>
</dbReference>
<keyword evidence="6" id="KW-0645">Protease</keyword>
<dbReference type="CDD" id="cd06530">
    <property type="entry name" value="S26_SPase_I"/>
    <property type="match status" value="1"/>
</dbReference>